<dbReference type="SUPFAM" id="SSF82754">
    <property type="entry name" value="C-terminal, gelsolin-like domain of Sec23/24"/>
    <property type="match status" value="1"/>
</dbReference>
<dbReference type="InterPro" id="IPR006900">
    <property type="entry name" value="Sec23/24_helical_dom"/>
</dbReference>
<name>A0A5B8MMT4_9CHLO</name>
<keyword evidence="9" id="KW-0653">Protein transport</keyword>
<comment type="similarity">
    <text evidence="4">Belongs to the SEC23/SEC24 family. SEC24 subfamily.</text>
</comment>
<proteinExistence type="inferred from homology"/>
<dbReference type="PANTHER" id="PTHR13803:SF39">
    <property type="entry name" value="SECRETORY 24AB, ISOFORM A"/>
    <property type="match status" value="1"/>
</dbReference>
<dbReference type="GO" id="GO:0090110">
    <property type="term" value="P:COPII-coated vesicle cargo loading"/>
    <property type="evidence" value="ECO:0007669"/>
    <property type="project" value="TreeGrafter"/>
</dbReference>
<dbReference type="AlphaFoldDB" id="A0A5B8MMT4"/>
<feature type="domain" description="Sec23/Sec24 helical" evidence="16">
    <location>
        <begin position="753"/>
        <end position="855"/>
    </location>
</feature>
<reference evidence="19 20" key="1">
    <citation type="submission" date="2018-07" db="EMBL/GenBank/DDBJ databases">
        <title>The complete nuclear genome of the prasinophyte Chloropicon primus (CCMP1205).</title>
        <authorList>
            <person name="Pombert J.-F."/>
            <person name="Otis C."/>
            <person name="Turmel M."/>
            <person name="Lemieux C."/>
        </authorList>
    </citation>
    <scope>NUCLEOTIDE SEQUENCE [LARGE SCALE GENOMIC DNA]</scope>
    <source>
        <strain evidence="19 20">CCMP1205</strain>
    </source>
</reference>
<dbReference type="SUPFAM" id="SSF53300">
    <property type="entry name" value="vWA-like"/>
    <property type="match status" value="1"/>
</dbReference>
<keyword evidence="11" id="KW-0472">Membrane</keyword>
<evidence type="ECO:0000259" key="16">
    <source>
        <dbReference type="Pfam" id="PF04815"/>
    </source>
</evidence>
<evidence type="ECO:0000256" key="1">
    <source>
        <dbReference type="ARBA" id="ARBA00004394"/>
    </source>
</evidence>
<dbReference type="InterPro" id="IPR029006">
    <property type="entry name" value="ADF-H/Gelsolin-like_dom_sf"/>
</dbReference>
<dbReference type="PANTHER" id="PTHR13803">
    <property type="entry name" value="SEC24-RELATED PROTEIN"/>
    <property type="match status" value="1"/>
</dbReference>
<dbReference type="GO" id="GO:0000149">
    <property type="term" value="F:SNARE binding"/>
    <property type="evidence" value="ECO:0007669"/>
    <property type="project" value="TreeGrafter"/>
</dbReference>
<dbReference type="GO" id="GO:0000139">
    <property type="term" value="C:Golgi membrane"/>
    <property type="evidence" value="ECO:0007669"/>
    <property type="project" value="UniProtKB-SubCell"/>
</dbReference>
<dbReference type="SUPFAM" id="SSF81811">
    <property type="entry name" value="Helical domain of Sec23/24"/>
    <property type="match status" value="1"/>
</dbReference>
<evidence type="ECO:0000256" key="10">
    <source>
        <dbReference type="ARBA" id="ARBA00023034"/>
    </source>
</evidence>
<evidence type="ECO:0000256" key="6">
    <source>
        <dbReference type="ARBA" id="ARBA00022490"/>
    </source>
</evidence>
<reference evidence="18" key="2">
    <citation type="submission" date="2021-01" db="EMBL/GenBank/DDBJ databases">
        <authorList>
            <person name="Corre E."/>
            <person name="Pelletier E."/>
            <person name="Niang G."/>
            <person name="Scheremetjew M."/>
            <person name="Finn R."/>
            <person name="Kale V."/>
            <person name="Holt S."/>
            <person name="Cochrane G."/>
            <person name="Meng A."/>
            <person name="Brown T."/>
            <person name="Cohen L."/>
        </authorList>
    </citation>
    <scope>NUCLEOTIDE SEQUENCE</scope>
    <source>
        <strain evidence="18">CCMP1205</strain>
    </source>
</reference>
<evidence type="ECO:0000256" key="5">
    <source>
        <dbReference type="ARBA" id="ARBA00022448"/>
    </source>
</evidence>
<evidence type="ECO:0000313" key="20">
    <source>
        <dbReference type="Proteomes" id="UP000316726"/>
    </source>
</evidence>
<dbReference type="GO" id="GO:0005789">
    <property type="term" value="C:endoplasmic reticulum membrane"/>
    <property type="evidence" value="ECO:0007669"/>
    <property type="project" value="UniProtKB-SubCell"/>
</dbReference>
<evidence type="ECO:0000259" key="14">
    <source>
        <dbReference type="Pfam" id="PF04810"/>
    </source>
</evidence>
<dbReference type="Gene3D" id="2.30.30.380">
    <property type="entry name" value="Zn-finger domain of Sec23/24"/>
    <property type="match status" value="1"/>
</dbReference>
<feature type="compositionally biased region" description="Gly residues" evidence="12">
    <location>
        <begin position="223"/>
        <end position="236"/>
    </location>
</feature>
<feature type="compositionally biased region" description="Pro residues" evidence="12">
    <location>
        <begin position="15"/>
        <end position="30"/>
    </location>
</feature>
<feature type="domain" description="Zinc finger Sec23/Sec24-type" evidence="14">
    <location>
        <begin position="342"/>
        <end position="380"/>
    </location>
</feature>
<dbReference type="InterPro" id="IPR036175">
    <property type="entry name" value="Sec23/24_helical_dom_sf"/>
</dbReference>
<dbReference type="InterPro" id="IPR006895">
    <property type="entry name" value="Znf_Sec23_Sec24"/>
</dbReference>
<evidence type="ECO:0000256" key="9">
    <source>
        <dbReference type="ARBA" id="ARBA00022927"/>
    </source>
</evidence>
<evidence type="ECO:0000313" key="19">
    <source>
        <dbReference type="EMBL" id="QDZ21707.1"/>
    </source>
</evidence>
<keyword evidence="10" id="KW-0333">Golgi apparatus</keyword>
<feature type="domain" description="Sec23/Sec24 beta-sandwich" evidence="17">
    <location>
        <begin position="658"/>
        <end position="742"/>
    </location>
</feature>
<evidence type="ECO:0000259" key="15">
    <source>
        <dbReference type="Pfam" id="PF04811"/>
    </source>
</evidence>
<dbReference type="Gene3D" id="3.40.20.10">
    <property type="entry name" value="Severin"/>
    <property type="match status" value="1"/>
</dbReference>
<dbReference type="OrthoDB" id="49016at2759"/>
<accession>A0A5B8MMT4</accession>
<protein>
    <submittedName>
        <fullName evidence="19">Sec24-like transport protein</fullName>
    </submittedName>
</protein>
<evidence type="ECO:0000259" key="13">
    <source>
        <dbReference type="Pfam" id="PF00626"/>
    </source>
</evidence>
<comment type="subcellular location">
    <subcellularLocation>
        <location evidence="2">Cytoplasm</location>
    </subcellularLocation>
    <subcellularLocation>
        <location evidence="3">Endoplasmic reticulum membrane</location>
    </subcellularLocation>
    <subcellularLocation>
        <location evidence="1">Golgi apparatus membrane</location>
    </subcellularLocation>
</comment>
<evidence type="ECO:0000313" key="18">
    <source>
        <dbReference type="EMBL" id="CAD9715373.1"/>
    </source>
</evidence>
<gene>
    <name evidence="19" type="ORF">A3770_06p42250</name>
    <name evidence="18" type="ORF">CPRI1469_LOCUS4227</name>
</gene>
<dbReference type="GO" id="GO:0008270">
    <property type="term" value="F:zinc ion binding"/>
    <property type="evidence" value="ECO:0007669"/>
    <property type="project" value="InterPro"/>
</dbReference>
<dbReference type="SUPFAM" id="SSF82919">
    <property type="entry name" value="Zn-finger domain of Sec23/24"/>
    <property type="match status" value="1"/>
</dbReference>
<evidence type="ECO:0000256" key="12">
    <source>
        <dbReference type="SAM" id="MobiDB-lite"/>
    </source>
</evidence>
<dbReference type="InterPro" id="IPR036180">
    <property type="entry name" value="Gelsolin-like_dom_sf"/>
</dbReference>
<dbReference type="GO" id="GO:0070971">
    <property type="term" value="C:endoplasmic reticulum exit site"/>
    <property type="evidence" value="ECO:0007669"/>
    <property type="project" value="TreeGrafter"/>
</dbReference>
<evidence type="ECO:0000256" key="11">
    <source>
        <dbReference type="ARBA" id="ARBA00023136"/>
    </source>
</evidence>
<keyword evidence="8" id="KW-0931">ER-Golgi transport</keyword>
<feature type="compositionally biased region" description="Pro residues" evidence="12">
    <location>
        <begin position="139"/>
        <end position="164"/>
    </location>
</feature>
<dbReference type="Proteomes" id="UP000316726">
    <property type="component" value="Chromosome 6"/>
</dbReference>
<dbReference type="Pfam" id="PF04810">
    <property type="entry name" value="zf-Sec23_Sec24"/>
    <property type="match status" value="1"/>
</dbReference>
<dbReference type="InterPro" id="IPR007123">
    <property type="entry name" value="Gelsolin-like_dom"/>
</dbReference>
<evidence type="ECO:0000256" key="8">
    <source>
        <dbReference type="ARBA" id="ARBA00022892"/>
    </source>
</evidence>
<dbReference type="Pfam" id="PF04811">
    <property type="entry name" value="Sec23_trunk"/>
    <property type="match status" value="1"/>
</dbReference>
<dbReference type="InterPro" id="IPR012990">
    <property type="entry name" value="Beta-sandwich_Sec23_24"/>
</dbReference>
<dbReference type="EMBL" id="HBHL01006576">
    <property type="protein sequence ID" value="CAD9715373.1"/>
    <property type="molecule type" value="Transcribed_RNA"/>
</dbReference>
<keyword evidence="6" id="KW-0963">Cytoplasm</keyword>
<keyword evidence="7" id="KW-0256">Endoplasmic reticulum</keyword>
<dbReference type="InterPro" id="IPR006896">
    <property type="entry name" value="Sec23/24_trunk_dom"/>
</dbReference>
<dbReference type="InterPro" id="IPR036174">
    <property type="entry name" value="Znf_Sec23_Sec24_sf"/>
</dbReference>
<dbReference type="GO" id="GO:0006886">
    <property type="term" value="P:intracellular protein transport"/>
    <property type="evidence" value="ECO:0007669"/>
    <property type="project" value="InterPro"/>
</dbReference>
<dbReference type="InterPro" id="IPR036465">
    <property type="entry name" value="vWFA_dom_sf"/>
</dbReference>
<dbReference type="Gene3D" id="1.20.120.730">
    <property type="entry name" value="Sec23/Sec24 helical domain"/>
    <property type="match status" value="1"/>
</dbReference>
<dbReference type="EMBL" id="CP031039">
    <property type="protein sequence ID" value="QDZ21707.1"/>
    <property type="molecule type" value="Genomic_DNA"/>
</dbReference>
<feature type="compositionally biased region" description="Low complexity" evidence="12">
    <location>
        <begin position="196"/>
        <end position="212"/>
    </location>
</feature>
<feature type="region of interest" description="Disordered" evidence="12">
    <location>
        <begin position="1"/>
        <end position="236"/>
    </location>
</feature>
<evidence type="ECO:0000259" key="17">
    <source>
        <dbReference type="Pfam" id="PF08033"/>
    </source>
</evidence>
<dbReference type="SUPFAM" id="SSF81995">
    <property type="entry name" value="beta-sandwich domain of Sec23/24"/>
    <property type="match status" value="1"/>
</dbReference>
<evidence type="ECO:0000256" key="4">
    <source>
        <dbReference type="ARBA" id="ARBA00008334"/>
    </source>
</evidence>
<keyword evidence="20" id="KW-1185">Reference proteome</keyword>
<sequence>MAGRPPQYQQGYQPGRPPAPGMQPGPPGPPLGNGIPPQGPPGAFRPPQGGQPMPRGPAMMRPPMPQGGVGAPRPGMGGPLPPGPGMQPPQQFQRPPPPTGMGAQGLNGGVSSAPQAVPMMGKPPGAPGPGGMGPGAASRPPPGGAPLSRPPVPQQAGAPVPPRPVGQVGGFQPPTGGAPPPAMGMQRGPPGPGQAPAPQGFNQGPAPGNFAPPGQPPPPAFGGAAGGYGGQAGRGGTEAILGQFQSLTMSAGPVAPGQPADVGVDAASFPRPVGPDAENMLTPQVQRDQYSADPKFVRLATNAIPNSVELKKQWCLPSAAVIQPLAGMKQPVPVVNFGAAGIIRCRQCRTYVNPFVQFVDGGRRWKCNVCGAFNEVPVEYFCTTDGNGIRRDINERPELNCGSVEYLAPEEYMVRPPMPPTYVFAFDVSYPAIASGLLASAIDAVKSCLDSLPGAERTQVGILTYDSNVHFYNMRADQSSPQMLVIPDATHPYLPQPEDLLVNLQECRHQIDAALDVISKAFGKTQDVEGCLSGAIQATYLVMQHVGGKMVCFQSSVPSSGEGKLRPKEDLASYNTEREYKLRKAEDPFFKRFGGECNRIQMCIDIFCCPPKFTDVASLSVFSSTTGGQFYFYPAFFARKDGMKLKAEVTRNLTRETGWEAVMRVRMGKGLKCTNFHGHFMIRSNDLMALPTVDPDKSMHVDIGYEDQMVPHQTTYLQCALLYTTSLGERRIRVHTTAIPVVSDIGQLFKACDSCAIGTVLAKLAAEKIRSTTIKETVHILNKKVIDILKEYRQLYSTHLHPHNKLILPETMKMLPLLMLCMQKSALLKSPNEVTTDERSNTIFQILSMPFDNVMKFFYPRMYPLHDLNQIVVEKEGSVKLPQTMPLTLNNIKDSGIYLLDNGMACYIWIGRGISPQWLVDVFGLQNPSPQDLMNLQVGSALENPTSQKVIAAVNSVRKDNMYYQHCYVVRQGDPAEAMILPWLVEDKFQTSYSYTNYLGYIHKGVLTR</sequence>
<keyword evidence="5" id="KW-0813">Transport</keyword>
<organism evidence="19 20">
    <name type="scientific">Chloropicon primus</name>
    <dbReference type="NCBI Taxonomy" id="1764295"/>
    <lineage>
        <taxon>Eukaryota</taxon>
        <taxon>Viridiplantae</taxon>
        <taxon>Chlorophyta</taxon>
        <taxon>Chloropicophyceae</taxon>
        <taxon>Chloropicales</taxon>
        <taxon>Chloropicaceae</taxon>
        <taxon>Chloropicon</taxon>
    </lineage>
</organism>
<feature type="compositionally biased region" description="Low complexity" evidence="12">
    <location>
        <begin position="45"/>
        <end position="59"/>
    </location>
</feature>
<dbReference type="Pfam" id="PF08033">
    <property type="entry name" value="Sec23_BS"/>
    <property type="match status" value="1"/>
</dbReference>
<feature type="domain" description="Sec23/Sec24 trunk" evidence="15">
    <location>
        <begin position="417"/>
        <end position="653"/>
    </location>
</feature>
<dbReference type="Pfam" id="PF00626">
    <property type="entry name" value="Gelsolin"/>
    <property type="match status" value="1"/>
</dbReference>
<feature type="domain" description="Gelsolin-like" evidence="13">
    <location>
        <begin position="879"/>
        <end position="932"/>
    </location>
</feature>
<evidence type="ECO:0000256" key="7">
    <source>
        <dbReference type="ARBA" id="ARBA00022824"/>
    </source>
</evidence>
<dbReference type="Gene3D" id="3.40.50.410">
    <property type="entry name" value="von Willebrand factor, type A domain"/>
    <property type="match status" value="1"/>
</dbReference>
<dbReference type="GO" id="GO:0030127">
    <property type="term" value="C:COPII vesicle coat"/>
    <property type="evidence" value="ECO:0007669"/>
    <property type="project" value="InterPro"/>
</dbReference>
<dbReference type="STRING" id="1764295.A0A5B8MMT4"/>
<evidence type="ECO:0000256" key="2">
    <source>
        <dbReference type="ARBA" id="ARBA00004496"/>
    </source>
</evidence>
<dbReference type="Pfam" id="PF04815">
    <property type="entry name" value="Sec23_helical"/>
    <property type="match status" value="1"/>
</dbReference>
<dbReference type="InterPro" id="IPR050550">
    <property type="entry name" value="SEC23_SEC24_subfamily"/>
</dbReference>
<feature type="compositionally biased region" description="Low complexity" evidence="12">
    <location>
        <begin position="1"/>
        <end position="14"/>
    </location>
</feature>
<dbReference type="Gene3D" id="2.60.40.1670">
    <property type="entry name" value="beta-sandwich domain of Sec23/24"/>
    <property type="match status" value="1"/>
</dbReference>
<feature type="compositionally biased region" description="Gly residues" evidence="12">
    <location>
        <begin position="67"/>
        <end position="78"/>
    </location>
</feature>
<evidence type="ECO:0000256" key="3">
    <source>
        <dbReference type="ARBA" id="ARBA00004586"/>
    </source>
</evidence>